<keyword evidence="4" id="KW-1185">Reference proteome</keyword>
<evidence type="ECO:0000313" key="4">
    <source>
        <dbReference type="Proteomes" id="UP000006727"/>
    </source>
</evidence>
<evidence type="ECO:0000313" key="3">
    <source>
        <dbReference type="EnsemblPlants" id="Pp3c5_13360V3.1"/>
    </source>
</evidence>
<dbReference type="AlphaFoldDB" id="A9TWP4"/>
<gene>
    <name evidence="3" type="primary">LOC112282169</name>
    <name evidence="2" type="ORF">PHYPA_007621</name>
</gene>
<dbReference type="EMBL" id="ABEU02000005">
    <property type="protein sequence ID" value="PNR53946.1"/>
    <property type="molecule type" value="Genomic_DNA"/>
</dbReference>
<name>A9TWP4_PHYPA</name>
<reference evidence="3" key="3">
    <citation type="submission" date="2020-12" db="UniProtKB">
        <authorList>
            <consortium name="EnsemblPlants"/>
        </authorList>
    </citation>
    <scope>IDENTIFICATION</scope>
</reference>
<dbReference type="HOGENOM" id="CLU_1301527_0_0_1"/>
<sequence length="212" mass="22415">MADMGETGPKNAPENYQREMPVSEQLGQIKDAAANKVSEFVDQANLNFSQAKNDPSNKASDEALKKDVDNTAQHAANSYNTAVDQVGKAVHTIEAKGKQAADQMDGQGSAESQQPTLLQSLGNTISQSVQSVKGAFVATRNEGTAGPTTTHQSDVSPQSRPISETIGQTAASVTDAVKNTFTPHATKPESQPGLEGPNTDMPQDVLRRAPKE</sequence>
<dbReference type="Proteomes" id="UP000006727">
    <property type="component" value="Chromosome 5"/>
</dbReference>
<dbReference type="EnsemblPlants" id="Pp3c5_13360V3.1">
    <property type="protein sequence ID" value="Pp3c5_13360V3.1"/>
    <property type="gene ID" value="Pp3c5_13360"/>
</dbReference>
<feature type="compositionally biased region" description="Polar residues" evidence="1">
    <location>
        <begin position="109"/>
        <end position="122"/>
    </location>
</feature>
<organism evidence="2">
    <name type="scientific">Physcomitrium patens</name>
    <name type="common">Spreading-leaved earth moss</name>
    <name type="synonym">Physcomitrella patens</name>
    <dbReference type="NCBI Taxonomy" id="3218"/>
    <lineage>
        <taxon>Eukaryota</taxon>
        <taxon>Viridiplantae</taxon>
        <taxon>Streptophyta</taxon>
        <taxon>Embryophyta</taxon>
        <taxon>Bryophyta</taxon>
        <taxon>Bryophytina</taxon>
        <taxon>Bryopsida</taxon>
        <taxon>Funariidae</taxon>
        <taxon>Funariales</taxon>
        <taxon>Funariaceae</taxon>
        <taxon>Physcomitrium</taxon>
    </lineage>
</organism>
<proteinExistence type="predicted"/>
<reference evidence="2 4" key="1">
    <citation type="journal article" date="2008" name="Science">
        <title>The Physcomitrella genome reveals evolutionary insights into the conquest of land by plants.</title>
        <authorList>
            <person name="Rensing S."/>
            <person name="Lang D."/>
            <person name="Zimmer A."/>
            <person name="Terry A."/>
            <person name="Salamov A."/>
            <person name="Shapiro H."/>
            <person name="Nishiyama T."/>
            <person name="Perroud P.-F."/>
            <person name="Lindquist E."/>
            <person name="Kamisugi Y."/>
            <person name="Tanahashi T."/>
            <person name="Sakakibara K."/>
            <person name="Fujita T."/>
            <person name="Oishi K."/>
            <person name="Shin-I T."/>
            <person name="Kuroki Y."/>
            <person name="Toyoda A."/>
            <person name="Suzuki Y."/>
            <person name="Hashimoto A."/>
            <person name="Yamaguchi K."/>
            <person name="Sugano A."/>
            <person name="Kohara Y."/>
            <person name="Fujiyama A."/>
            <person name="Anterola A."/>
            <person name="Aoki S."/>
            <person name="Ashton N."/>
            <person name="Barbazuk W.B."/>
            <person name="Barker E."/>
            <person name="Bennetzen J."/>
            <person name="Bezanilla M."/>
            <person name="Blankenship R."/>
            <person name="Cho S.H."/>
            <person name="Dutcher S."/>
            <person name="Estelle M."/>
            <person name="Fawcett J.A."/>
            <person name="Gundlach H."/>
            <person name="Hanada K."/>
            <person name="Heyl A."/>
            <person name="Hicks K.A."/>
            <person name="Hugh J."/>
            <person name="Lohr M."/>
            <person name="Mayer K."/>
            <person name="Melkozernov A."/>
            <person name="Murata T."/>
            <person name="Nelson D."/>
            <person name="Pils B."/>
            <person name="Prigge M."/>
            <person name="Reiss B."/>
            <person name="Renner T."/>
            <person name="Rombauts S."/>
            <person name="Rushton P."/>
            <person name="Sanderfoot A."/>
            <person name="Schween G."/>
            <person name="Shiu S.-H."/>
            <person name="Stueber K."/>
            <person name="Theodoulou F.L."/>
            <person name="Tu H."/>
            <person name="Van de Peer Y."/>
            <person name="Verrier P.J."/>
            <person name="Waters E."/>
            <person name="Wood A."/>
            <person name="Yang L."/>
            <person name="Cove D."/>
            <person name="Cuming A."/>
            <person name="Hasebe M."/>
            <person name="Lucas S."/>
            <person name="Mishler D.B."/>
            <person name="Reski R."/>
            <person name="Grigoriev I."/>
            <person name="Quatrano R.S."/>
            <person name="Boore J.L."/>
        </authorList>
    </citation>
    <scope>NUCLEOTIDE SEQUENCE [LARGE SCALE GENOMIC DNA]</scope>
    <source>
        <strain evidence="3 4">cv. Gransden 2004</strain>
    </source>
</reference>
<protein>
    <submittedName>
        <fullName evidence="2 3">Uncharacterized protein</fullName>
    </submittedName>
</protein>
<dbReference type="PaxDb" id="3218-PP1S350_17V6.1"/>
<feature type="region of interest" description="Disordered" evidence="1">
    <location>
        <begin position="1"/>
        <end position="25"/>
    </location>
</feature>
<feature type="compositionally biased region" description="Polar residues" evidence="1">
    <location>
        <begin position="146"/>
        <end position="183"/>
    </location>
</feature>
<evidence type="ECO:0000313" key="2">
    <source>
        <dbReference type="EMBL" id="PNR53946.1"/>
    </source>
</evidence>
<dbReference type="Gramene" id="Pp3c5_13360V3.1">
    <property type="protein sequence ID" value="Pp3c5_13360V3.1"/>
    <property type="gene ID" value="Pp3c5_13360"/>
</dbReference>
<dbReference type="EnsemblPlants" id="Pp3c5_13360V3.3">
    <property type="protein sequence ID" value="Pp3c5_13360V3.3"/>
    <property type="gene ID" value="Pp3c5_13360"/>
</dbReference>
<dbReference type="Gramene" id="Pp3c5_13360V3.2">
    <property type="protein sequence ID" value="Pp3c5_13360V3.2"/>
    <property type="gene ID" value="Pp3c5_13360"/>
</dbReference>
<feature type="region of interest" description="Disordered" evidence="1">
    <location>
        <begin position="137"/>
        <end position="212"/>
    </location>
</feature>
<accession>A9TWP4</accession>
<dbReference type="EnsemblPlants" id="Pp3c5_13360V3.2">
    <property type="protein sequence ID" value="Pp3c5_13360V3.2"/>
    <property type="gene ID" value="Pp3c5_13360"/>
</dbReference>
<dbReference type="RefSeq" id="XP_073389975.1">
    <property type="nucleotide sequence ID" value="XM_073533874.1"/>
</dbReference>
<dbReference type="GeneID" id="112282169"/>
<evidence type="ECO:0000256" key="1">
    <source>
        <dbReference type="SAM" id="MobiDB-lite"/>
    </source>
</evidence>
<reference evidence="2 4" key="2">
    <citation type="journal article" date="2018" name="Plant J.">
        <title>The Physcomitrella patens chromosome-scale assembly reveals moss genome structure and evolution.</title>
        <authorList>
            <person name="Lang D."/>
            <person name="Ullrich K.K."/>
            <person name="Murat F."/>
            <person name="Fuchs J."/>
            <person name="Jenkins J."/>
            <person name="Haas F.B."/>
            <person name="Piednoel M."/>
            <person name="Gundlach H."/>
            <person name="Van Bel M."/>
            <person name="Meyberg R."/>
            <person name="Vives C."/>
            <person name="Morata J."/>
            <person name="Symeonidi A."/>
            <person name="Hiss M."/>
            <person name="Muchero W."/>
            <person name="Kamisugi Y."/>
            <person name="Saleh O."/>
            <person name="Blanc G."/>
            <person name="Decker E.L."/>
            <person name="van Gessel N."/>
            <person name="Grimwood J."/>
            <person name="Hayes R.D."/>
            <person name="Graham S.W."/>
            <person name="Gunter L.E."/>
            <person name="McDaniel S.F."/>
            <person name="Hoernstein S.N.W."/>
            <person name="Larsson A."/>
            <person name="Li F.W."/>
            <person name="Perroud P.F."/>
            <person name="Phillips J."/>
            <person name="Ranjan P."/>
            <person name="Rokshar D.S."/>
            <person name="Rothfels C.J."/>
            <person name="Schneider L."/>
            <person name="Shu S."/>
            <person name="Stevenson D.W."/>
            <person name="Thummler F."/>
            <person name="Tillich M."/>
            <person name="Villarreal Aguilar J.C."/>
            <person name="Widiez T."/>
            <person name="Wong G.K."/>
            <person name="Wymore A."/>
            <person name="Zhang Y."/>
            <person name="Zimmer A.D."/>
            <person name="Quatrano R.S."/>
            <person name="Mayer K.F.X."/>
            <person name="Goodstein D."/>
            <person name="Casacuberta J.M."/>
            <person name="Vandepoele K."/>
            <person name="Reski R."/>
            <person name="Cuming A.C."/>
            <person name="Tuskan G.A."/>
            <person name="Maumus F."/>
            <person name="Salse J."/>
            <person name="Schmutz J."/>
            <person name="Rensing S.A."/>
        </authorList>
    </citation>
    <scope>NUCLEOTIDE SEQUENCE [LARGE SCALE GENOMIC DNA]</scope>
    <source>
        <strain evidence="3 4">cv. Gransden 2004</strain>
    </source>
</reference>
<feature type="region of interest" description="Disordered" evidence="1">
    <location>
        <begin position="94"/>
        <end position="122"/>
    </location>
</feature>
<dbReference type="OrthoDB" id="10539926at2759"/>
<dbReference type="Gramene" id="Pp3c5_13360V3.3">
    <property type="protein sequence ID" value="Pp3c5_13360V3.3"/>
    <property type="gene ID" value="Pp3c5_13360"/>
</dbReference>